<dbReference type="Proteomes" id="UP000188603">
    <property type="component" value="Chromosome"/>
</dbReference>
<evidence type="ECO:0000256" key="2">
    <source>
        <dbReference type="ARBA" id="ARBA00023163"/>
    </source>
</evidence>
<accession>A0A1U9K7E7</accession>
<dbReference type="InterPro" id="IPR037171">
    <property type="entry name" value="NagB/RpiA_transferase-like"/>
</dbReference>
<dbReference type="SMART" id="SM01134">
    <property type="entry name" value="DeoRC"/>
    <property type="match status" value="1"/>
</dbReference>
<dbReference type="AlphaFoldDB" id="A0A1U9K7E7"/>
<evidence type="ECO:0000313" key="4">
    <source>
        <dbReference type="EMBL" id="AQS55951.1"/>
    </source>
</evidence>
<gene>
    <name evidence="4" type="ORF">B0W44_09385</name>
</gene>
<dbReference type="PANTHER" id="PTHR30363">
    <property type="entry name" value="HTH-TYPE TRANSCRIPTIONAL REGULATOR SRLR-RELATED"/>
    <property type="match status" value="1"/>
</dbReference>
<dbReference type="Pfam" id="PF00455">
    <property type="entry name" value="DeoRC"/>
    <property type="match status" value="1"/>
</dbReference>
<evidence type="ECO:0000313" key="5">
    <source>
        <dbReference type="Proteomes" id="UP000188603"/>
    </source>
</evidence>
<dbReference type="InterPro" id="IPR036388">
    <property type="entry name" value="WH-like_DNA-bd_sf"/>
</dbReference>
<dbReference type="Gene3D" id="1.10.10.10">
    <property type="entry name" value="Winged helix-like DNA-binding domain superfamily/Winged helix DNA-binding domain"/>
    <property type="match status" value="1"/>
</dbReference>
<dbReference type="InterPro" id="IPR001034">
    <property type="entry name" value="DeoR_HTH"/>
</dbReference>
<keyword evidence="2" id="KW-0804">Transcription</keyword>
<dbReference type="SUPFAM" id="SSF100950">
    <property type="entry name" value="NagB/RpiA/CoA transferase-like"/>
    <property type="match status" value="1"/>
</dbReference>
<dbReference type="PRINTS" id="PR00037">
    <property type="entry name" value="HTHLACR"/>
</dbReference>
<dbReference type="InterPro" id="IPR014036">
    <property type="entry name" value="DeoR-like_C"/>
</dbReference>
<dbReference type="EMBL" id="CP019699">
    <property type="protein sequence ID" value="AQS55951.1"/>
    <property type="molecule type" value="Genomic_DNA"/>
</dbReference>
<feature type="domain" description="HTH deoR-type" evidence="3">
    <location>
        <begin position="3"/>
        <end position="58"/>
    </location>
</feature>
<dbReference type="KEGG" id="ntr:B0W44_09385"/>
<evidence type="ECO:0000259" key="3">
    <source>
        <dbReference type="PROSITE" id="PS51000"/>
    </source>
</evidence>
<evidence type="ECO:0000256" key="1">
    <source>
        <dbReference type="ARBA" id="ARBA00023015"/>
    </source>
</evidence>
<dbReference type="PANTHER" id="PTHR30363:SF44">
    <property type="entry name" value="AGA OPERON TRANSCRIPTIONAL REPRESSOR-RELATED"/>
    <property type="match status" value="1"/>
</dbReference>
<protein>
    <submittedName>
        <fullName evidence="4">DeoR family transcriptional regulator</fullName>
    </submittedName>
</protein>
<dbReference type="InterPro" id="IPR036390">
    <property type="entry name" value="WH_DNA-bd_sf"/>
</dbReference>
<dbReference type="SUPFAM" id="SSF46785">
    <property type="entry name" value="Winged helix' DNA-binding domain"/>
    <property type="match status" value="1"/>
</dbReference>
<name>A0A1U9K7E7_9BACL</name>
<reference evidence="4 5" key="1">
    <citation type="journal article" date="2015" name="Int. J. Syst. Evol. Microbiol.">
        <title>Novibacillus thermophilus gen. nov., sp. nov., a Gram-staining-negative and moderately thermophilic member of the family Thermoactinomycetaceae.</title>
        <authorList>
            <person name="Yang G."/>
            <person name="Chen J."/>
            <person name="Zhou S."/>
        </authorList>
    </citation>
    <scope>NUCLEOTIDE SEQUENCE [LARGE SCALE GENOMIC DNA]</scope>
    <source>
        <strain evidence="4 5">SG-1</strain>
    </source>
</reference>
<organism evidence="4 5">
    <name type="scientific">Novibacillus thermophilus</name>
    <dbReference type="NCBI Taxonomy" id="1471761"/>
    <lineage>
        <taxon>Bacteria</taxon>
        <taxon>Bacillati</taxon>
        <taxon>Bacillota</taxon>
        <taxon>Bacilli</taxon>
        <taxon>Bacillales</taxon>
        <taxon>Thermoactinomycetaceae</taxon>
        <taxon>Novibacillus</taxon>
    </lineage>
</organism>
<dbReference type="RefSeq" id="WP_077719813.1">
    <property type="nucleotide sequence ID" value="NZ_CP019699.1"/>
</dbReference>
<keyword evidence="5" id="KW-1185">Reference proteome</keyword>
<dbReference type="Pfam" id="PF08220">
    <property type="entry name" value="HTH_DeoR"/>
    <property type="match status" value="1"/>
</dbReference>
<proteinExistence type="predicted"/>
<dbReference type="InterPro" id="IPR050313">
    <property type="entry name" value="Carb_Metab_HTH_regulators"/>
</dbReference>
<dbReference type="OrthoDB" id="9797223at2"/>
<dbReference type="Gene3D" id="3.40.50.1360">
    <property type="match status" value="1"/>
</dbReference>
<sequence length="253" mass="28648">MLPLERQRKILQFVKQHDVATVSELAKHFHVHEATIRRDLSTLEKEGRLKRTHGGVMIEEEVHSEPPFQERESVQFEEKKRIGKRAAELVEDGDNIILDSGTTTLRVAESIAHKKNLTVITNDINIAANLRFAKSIKVIVTGGILFPESYMLNGMITDEVLESLHVHKAFIGTPALHHQHGLTHFDEYLVPAKRGMIRAAKQVIVVADHTKIGRVSLHTVVNTKHVHDLVTGEEVDEHDIQKWRDEGVRVHLA</sequence>
<dbReference type="GO" id="GO:0003700">
    <property type="term" value="F:DNA-binding transcription factor activity"/>
    <property type="evidence" value="ECO:0007669"/>
    <property type="project" value="InterPro"/>
</dbReference>
<keyword evidence="1" id="KW-0805">Transcription regulation</keyword>
<dbReference type="PROSITE" id="PS51000">
    <property type="entry name" value="HTH_DEOR_2"/>
    <property type="match status" value="1"/>
</dbReference>
<dbReference type="STRING" id="1471761.B0W44_09385"/>
<dbReference type="SMART" id="SM00420">
    <property type="entry name" value="HTH_DEOR"/>
    <property type="match status" value="1"/>
</dbReference>